<evidence type="ECO:0000259" key="7">
    <source>
        <dbReference type="Pfam" id="PF11846"/>
    </source>
</evidence>
<dbReference type="GO" id="GO:0016020">
    <property type="term" value="C:membrane"/>
    <property type="evidence" value="ECO:0007669"/>
    <property type="project" value="UniProtKB-SubCell"/>
</dbReference>
<feature type="domain" description="Virulence factor membrane-bound polymerase C-terminal" evidence="7">
    <location>
        <begin position="400"/>
        <end position="554"/>
    </location>
</feature>
<organism evidence="8">
    <name type="scientific">Faucicola osloensis</name>
    <name type="common">Moraxella osloensis</name>
    <dbReference type="NCBI Taxonomy" id="34062"/>
    <lineage>
        <taxon>Bacteria</taxon>
        <taxon>Pseudomonadati</taxon>
        <taxon>Pseudomonadota</taxon>
        <taxon>Gammaproteobacteria</taxon>
        <taxon>Moraxellales</taxon>
        <taxon>Moraxellaceae</taxon>
        <taxon>Faucicola</taxon>
    </lineage>
</organism>
<feature type="transmembrane region" description="Helical" evidence="5">
    <location>
        <begin position="16"/>
        <end position="34"/>
    </location>
</feature>
<feature type="transmembrane region" description="Helical" evidence="5">
    <location>
        <begin position="353"/>
        <end position="377"/>
    </location>
</feature>
<feature type="transmembrane region" description="Helical" evidence="5">
    <location>
        <begin position="95"/>
        <end position="115"/>
    </location>
</feature>
<dbReference type="Pfam" id="PF04932">
    <property type="entry name" value="Wzy_C"/>
    <property type="match status" value="1"/>
</dbReference>
<evidence type="ECO:0000256" key="2">
    <source>
        <dbReference type="ARBA" id="ARBA00022692"/>
    </source>
</evidence>
<evidence type="ECO:0000256" key="5">
    <source>
        <dbReference type="SAM" id="Phobius"/>
    </source>
</evidence>
<feature type="transmembrane region" description="Helical" evidence="5">
    <location>
        <begin position="389"/>
        <end position="404"/>
    </location>
</feature>
<feature type="transmembrane region" description="Helical" evidence="5">
    <location>
        <begin position="122"/>
        <end position="142"/>
    </location>
</feature>
<name>A0AAD0EY06_FAUOS</name>
<feature type="transmembrane region" description="Helical" evidence="5">
    <location>
        <begin position="217"/>
        <end position="235"/>
    </location>
</feature>
<evidence type="ECO:0000313" key="8">
    <source>
        <dbReference type="EMBL" id="ATQ83735.1"/>
    </source>
</evidence>
<feature type="transmembrane region" description="Helical" evidence="5">
    <location>
        <begin position="175"/>
        <end position="191"/>
    </location>
</feature>
<dbReference type="InterPro" id="IPR021797">
    <property type="entry name" value="Wzy_C_2"/>
</dbReference>
<evidence type="ECO:0000256" key="1">
    <source>
        <dbReference type="ARBA" id="ARBA00004141"/>
    </source>
</evidence>
<dbReference type="PANTHER" id="PTHR37422">
    <property type="entry name" value="TEICHURONIC ACID BIOSYNTHESIS PROTEIN TUAE"/>
    <property type="match status" value="1"/>
</dbReference>
<comment type="subcellular location">
    <subcellularLocation>
        <location evidence="1">Membrane</location>
        <topology evidence="1">Multi-pass membrane protein</topology>
    </subcellularLocation>
</comment>
<gene>
    <name evidence="8" type="ORF">YHS_07825</name>
</gene>
<reference evidence="8" key="1">
    <citation type="submission" date="2017-11" db="EMBL/GenBank/DDBJ databases">
        <title>Complete Genome Sequence from Moraxella oslensis YHS isolated from human skin.</title>
        <authorList>
            <person name="Lee K."/>
            <person name="Lim J.Y."/>
            <person name="Hwang I."/>
        </authorList>
    </citation>
    <scope>NUCLEOTIDE SEQUENCE</scope>
    <source>
        <strain evidence="8">YHS</strain>
    </source>
</reference>
<keyword evidence="2 5" id="KW-0812">Transmembrane</keyword>
<keyword evidence="4 5" id="KW-0472">Membrane</keyword>
<dbReference type="InterPro" id="IPR007016">
    <property type="entry name" value="O-antigen_ligase-rel_domated"/>
</dbReference>
<dbReference type="InterPro" id="IPR051533">
    <property type="entry name" value="WaaL-like"/>
</dbReference>
<dbReference type="AlphaFoldDB" id="A0AAD0EY06"/>
<feature type="transmembrane region" description="Helical" evidence="5">
    <location>
        <begin position="437"/>
        <end position="457"/>
    </location>
</feature>
<accession>A0AAD0EY06</accession>
<feature type="domain" description="O-antigen ligase-related" evidence="6">
    <location>
        <begin position="224"/>
        <end position="370"/>
    </location>
</feature>
<feature type="transmembrane region" description="Helical" evidence="5">
    <location>
        <begin position="71"/>
        <end position="89"/>
    </location>
</feature>
<dbReference type="EMBL" id="CP024176">
    <property type="protein sequence ID" value="ATQ83735.1"/>
    <property type="molecule type" value="Genomic_DNA"/>
</dbReference>
<feature type="transmembrane region" description="Helical" evidence="5">
    <location>
        <begin position="266"/>
        <end position="284"/>
    </location>
</feature>
<sequence>MLPSTPPQTLNQDIRLFTLWMGFAILTYLMPWHSPLGRDFVVNATAFGFVSLAAAAFFWQNPITKVSKSVLTWLLLALLIGCQPLFNHIAYPDALIFPVISLLVVALTALIGSNIENKAHLLNSLFIAVYLMAIITFMIQLMQTQGYQIDYKGWVIARGNANGGRYDGNFGQANHAGYAFVLALCGVIYQLQQSFQERLNTPHLNAPQWLIGRYRQYTRFGLMLLFVIFTIGLALTQSRAGLVMMLAVIPIFFLTQPIAWKNKLSATVLGLVVFVLYYMGASWISNYSSANQLGAVSRMAGGQGNRSAMSERAMMIFHDHVLTGVGWNNYMGASVDYAQYFKWPEIADHSHNFATMILAELGVLGALCFVPIVWVLIRAIHLRHSSESAIALAFVIASILYASVEYPLWYFRYLAVFALFLALIEQRNWQLAWQPKLTKAMSVIMLGLAMLSGYYIWQYFQLNYLDYNRFIKHTNHLNQDKAVDYQNEVFGFSAYHDRILAMQVPINRHQARVKEAIFEEVLNTDSSQYNLLAYAQFLAYKGDQQAALKHIEAACVMVKDLSDCDNVDTDLGNLAKQDPATFAALYREFRQWRDANPEKTGLKP</sequence>
<evidence type="ECO:0000259" key="6">
    <source>
        <dbReference type="Pfam" id="PF04932"/>
    </source>
</evidence>
<dbReference type="Pfam" id="PF11846">
    <property type="entry name" value="Wzy_C_2"/>
    <property type="match status" value="1"/>
</dbReference>
<feature type="transmembrane region" description="Helical" evidence="5">
    <location>
        <begin position="40"/>
        <end position="59"/>
    </location>
</feature>
<dbReference type="PANTHER" id="PTHR37422:SF13">
    <property type="entry name" value="LIPOPOLYSACCHARIDE BIOSYNTHESIS PROTEIN PA4999-RELATED"/>
    <property type="match status" value="1"/>
</dbReference>
<feature type="transmembrane region" description="Helical" evidence="5">
    <location>
        <begin position="241"/>
        <end position="259"/>
    </location>
</feature>
<keyword evidence="3 5" id="KW-1133">Transmembrane helix</keyword>
<proteinExistence type="predicted"/>
<evidence type="ECO:0000256" key="4">
    <source>
        <dbReference type="ARBA" id="ARBA00023136"/>
    </source>
</evidence>
<protein>
    <submittedName>
        <fullName evidence="8">O-antigen polymerase</fullName>
    </submittedName>
</protein>
<evidence type="ECO:0000256" key="3">
    <source>
        <dbReference type="ARBA" id="ARBA00022989"/>
    </source>
</evidence>